<dbReference type="AlphaFoldDB" id="L8GDE2"/>
<dbReference type="SMART" id="SM00178">
    <property type="entry name" value="SAR"/>
    <property type="match status" value="1"/>
</dbReference>
<dbReference type="InterPro" id="IPR027417">
    <property type="entry name" value="P-loop_NTPase"/>
</dbReference>
<evidence type="ECO:0000256" key="10">
    <source>
        <dbReference type="PIRSR" id="PIRSR606689-2"/>
    </source>
</evidence>
<dbReference type="InterPro" id="IPR024156">
    <property type="entry name" value="Small_GTPase_ARF"/>
</dbReference>
<evidence type="ECO:0000256" key="7">
    <source>
        <dbReference type="ARBA" id="ARBA00023134"/>
    </source>
</evidence>
<evidence type="ECO:0000313" key="13">
    <source>
        <dbReference type="Proteomes" id="UP000011083"/>
    </source>
</evidence>
<dbReference type="OrthoDB" id="2011769at2759"/>
<dbReference type="GO" id="GO:0030010">
    <property type="term" value="P:establishment of cell polarity"/>
    <property type="evidence" value="ECO:0007669"/>
    <property type="project" value="UniProtKB-ARBA"/>
</dbReference>
<evidence type="ECO:0000313" key="12">
    <source>
        <dbReference type="EMBL" id="ELR11150.1"/>
    </source>
</evidence>
<dbReference type="InterPro" id="IPR006689">
    <property type="entry name" value="Small_GTPase_ARF/SAR"/>
</dbReference>
<dbReference type="GO" id="GO:0016192">
    <property type="term" value="P:vesicle-mediated transport"/>
    <property type="evidence" value="ECO:0007669"/>
    <property type="project" value="UniProtKB-KW"/>
</dbReference>
<comment type="subcellular location">
    <subcellularLocation>
        <location evidence="1">Golgi apparatus</location>
    </subcellularLocation>
</comment>
<comment type="function">
    <text evidence="8">GTP-binding protein that may be involved in protein trafficking. May modulate vesicle budding and uncoating within the Golgi apparatus.</text>
</comment>
<dbReference type="Gene3D" id="3.40.50.300">
    <property type="entry name" value="P-loop containing nucleotide triphosphate hydrolases"/>
    <property type="match status" value="1"/>
</dbReference>
<feature type="binding site" evidence="9">
    <location>
        <begin position="22"/>
        <end position="29"/>
    </location>
    <ligand>
        <name>GTP</name>
        <dbReference type="ChEBI" id="CHEBI:37565"/>
    </ligand>
</feature>
<feature type="binding site" evidence="9">
    <location>
        <begin position="124"/>
        <end position="127"/>
    </location>
    <ligand>
        <name>GTP</name>
        <dbReference type="ChEBI" id="CHEBI:37565"/>
    </ligand>
</feature>
<protein>
    <submittedName>
        <fullName evidence="12">ADPribosylation factor 1, putative</fullName>
    </submittedName>
</protein>
<dbReference type="GO" id="GO:0005794">
    <property type="term" value="C:Golgi apparatus"/>
    <property type="evidence" value="ECO:0007669"/>
    <property type="project" value="UniProtKB-SubCell"/>
</dbReference>
<dbReference type="PRINTS" id="PR00328">
    <property type="entry name" value="SAR1GTPBP"/>
</dbReference>
<evidence type="ECO:0000256" key="9">
    <source>
        <dbReference type="PIRSR" id="PIRSR606689-1"/>
    </source>
</evidence>
<dbReference type="SMART" id="SM00175">
    <property type="entry name" value="RAB"/>
    <property type="match status" value="1"/>
</dbReference>
<gene>
    <name evidence="12" type="ORF">ACA1_387900</name>
</gene>
<proteinExistence type="inferred from homology"/>
<evidence type="ECO:0000256" key="3">
    <source>
        <dbReference type="ARBA" id="ARBA00022741"/>
    </source>
</evidence>
<dbReference type="GO" id="GO:0003924">
    <property type="term" value="F:GTPase activity"/>
    <property type="evidence" value="ECO:0007669"/>
    <property type="project" value="InterPro"/>
</dbReference>
<dbReference type="GO" id="GO:0005525">
    <property type="term" value="F:GTP binding"/>
    <property type="evidence" value="ECO:0007669"/>
    <property type="project" value="UniProtKB-KW"/>
</dbReference>
<keyword evidence="5" id="KW-0813">Transport</keyword>
<feature type="binding site" evidence="10">
    <location>
        <position position="46"/>
    </location>
    <ligand>
        <name>Mg(2+)</name>
        <dbReference type="ChEBI" id="CHEBI:18420"/>
    </ligand>
</feature>
<dbReference type="STRING" id="1257118.L8GDE2"/>
<dbReference type="RefSeq" id="XP_004333163.1">
    <property type="nucleotide sequence ID" value="XM_004333115.1"/>
</dbReference>
<evidence type="ECO:0000256" key="6">
    <source>
        <dbReference type="ARBA" id="ARBA00023034"/>
    </source>
</evidence>
<dbReference type="KEGG" id="acan:ACA1_387900"/>
<feature type="binding site" evidence="9">
    <location>
        <position position="68"/>
    </location>
    <ligand>
        <name>GTP</name>
        <dbReference type="ChEBI" id="CHEBI:37565"/>
    </ligand>
</feature>
<keyword evidence="7 9" id="KW-0342">GTP-binding</keyword>
<keyword evidence="13" id="KW-1185">Reference proteome</keyword>
<evidence type="ECO:0000256" key="5">
    <source>
        <dbReference type="ARBA" id="ARBA00022927"/>
    </source>
</evidence>
<keyword evidence="5" id="KW-0653">Protein transport</keyword>
<accession>L8GDE2</accession>
<comment type="similarity">
    <text evidence="2 11">Belongs to the small GTPase superfamily. Arf family.</text>
</comment>
<dbReference type="GO" id="GO:0046872">
    <property type="term" value="F:metal ion binding"/>
    <property type="evidence" value="ECO:0007669"/>
    <property type="project" value="UniProtKB-KW"/>
</dbReference>
<evidence type="ECO:0000256" key="2">
    <source>
        <dbReference type="ARBA" id="ARBA00010290"/>
    </source>
</evidence>
<dbReference type="GeneID" id="14911601"/>
<dbReference type="Pfam" id="PF00025">
    <property type="entry name" value="Arf"/>
    <property type="match status" value="1"/>
</dbReference>
<sequence length="181" mass="20290">MGNILLRLFSGFTREAKILLVGLDGAGKTTLLYKLKLGENVVSVPTIGFNVETVSYKNVHFTLWDVGGQDRIRPLWRHYFQGTDAVIFVVDSADQDRLDEAQEELAAMLRSDELRDAALLVFANKQDYSHALSVEKVMTRLGLDDELRRGRRVCCQASSATDGFGVYEGMEWLAQSLKNTN</sequence>
<keyword evidence="4" id="KW-0931">ER-Golgi transport</keyword>
<dbReference type="SUPFAM" id="SSF52540">
    <property type="entry name" value="P-loop containing nucleoside triphosphate hydrolases"/>
    <property type="match status" value="1"/>
</dbReference>
<keyword evidence="6" id="KW-0333">Golgi apparatus</keyword>
<dbReference type="InterPro" id="IPR005225">
    <property type="entry name" value="Small_GTP-bd"/>
</dbReference>
<organism evidence="12 13">
    <name type="scientific">Acanthamoeba castellanii (strain ATCC 30010 / Neff)</name>
    <dbReference type="NCBI Taxonomy" id="1257118"/>
    <lineage>
        <taxon>Eukaryota</taxon>
        <taxon>Amoebozoa</taxon>
        <taxon>Discosea</taxon>
        <taxon>Longamoebia</taxon>
        <taxon>Centramoebida</taxon>
        <taxon>Acanthamoebidae</taxon>
        <taxon>Acanthamoeba</taxon>
    </lineage>
</organism>
<dbReference type="SMART" id="SM00177">
    <property type="entry name" value="ARF"/>
    <property type="match status" value="1"/>
</dbReference>
<dbReference type="VEuPathDB" id="AmoebaDB:ACA1_387900"/>
<dbReference type="FunFam" id="3.40.50.300:FF:000412">
    <property type="entry name" value="ADP-ribosylation factor 1"/>
    <property type="match status" value="1"/>
</dbReference>
<dbReference type="PROSITE" id="PS51417">
    <property type="entry name" value="ARF"/>
    <property type="match status" value="1"/>
</dbReference>
<keyword evidence="3 9" id="KW-0547">Nucleotide-binding</keyword>
<name>L8GDE2_ACACF</name>
<dbReference type="EMBL" id="KB008156">
    <property type="protein sequence ID" value="ELR11150.1"/>
    <property type="molecule type" value="Genomic_DNA"/>
</dbReference>
<dbReference type="Proteomes" id="UP000011083">
    <property type="component" value="Unassembled WGS sequence"/>
</dbReference>
<keyword evidence="10" id="KW-0479">Metal-binding</keyword>
<feature type="binding site" evidence="10">
    <location>
        <position position="29"/>
    </location>
    <ligand>
        <name>Mg(2+)</name>
        <dbReference type="ChEBI" id="CHEBI:18420"/>
    </ligand>
</feature>
<keyword evidence="10" id="KW-0460">Magnesium</keyword>
<reference evidence="12 13" key="1">
    <citation type="journal article" date="2013" name="Genome Biol.">
        <title>Genome of Acanthamoeba castellanii highlights extensive lateral gene transfer and early evolution of tyrosine kinase signaling.</title>
        <authorList>
            <person name="Clarke M."/>
            <person name="Lohan A.J."/>
            <person name="Liu B."/>
            <person name="Lagkouvardos I."/>
            <person name="Roy S."/>
            <person name="Zafar N."/>
            <person name="Bertelli C."/>
            <person name="Schilde C."/>
            <person name="Kianianmomeni A."/>
            <person name="Burglin T.R."/>
            <person name="Frech C."/>
            <person name="Turcotte B."/>
            <person name="Kopec K.O."/>
            <person name="Synnott J.M."/>
            <person name="Choo C."/>
            <person name="Paponov I."/>
            <person name="Finkler A."/>
            <person name="Soon Heng Tan C."/>
            <person name="Hutchins A.P."/>
            <person name="Weinmeier T."/>
            <person name="Rattei T."/>
            <person name="Chu J.S."/>
            <person name="Gimenez G."/>
            <person name="Irimia M."/>
            <person name="Rigden D.J."/>
            <person name="Fitzpatrick D.A."/>
            <person name="Lorenzo-Morales J."/>
            <person name="Bateman A."/>
            <person name="Chiu C.H."/>
            <person name="Tang P."/>
            <person name="Hegemann P."/>
            <person name="Fromm H."/>
            <person name="Raoult D."/>
            <person name="Greub G."/>
            <person name="Miranda-Saavedra D."/>
            <person name="Chen N."/>
            <person name="Nash P."/>
            <person name="Ginger M.L."/>
            <person name="Horn M."/>
            <person name="Schaap P."/>
            <person name="Caler L."/>
            <person name="Loftus B."/>
        </authorList>
    </citation>
    <scope>NUCLEOTIDE SEQUENCE [LARGE SCALE GENOMIC DNA]</scope>
    <source>
        <strain evidence="12 13">Neff</strain>
    </source>
</reference>
<evidence type="ECO:0000256" key="4">
    <source>
        <dbReference type="ARBA" id="ARBA00022892"/>
    </source>
</evidence>
<dbReference type="CDD" id="cd00878">
    <property type="entry name" value="Arf_Arl"/>
    <property type="match status" value="1"/>
</dbReference>
<evidence type="ECO:0000256" key="11">
    <source>
        <dbReference type="RuleBase" id="RU003925"/>
    </source>
</evidence>
<evidence type="ECO:0000256" key="1">
    <source>
        <dbReference type="ARBA" id="ARBA00004555"/>
    </source>
</evidence>
<evidence type="ECO:0000256" key="8">
    <source>
        <dbReference type="ARBA" id="ARBA00059050"/>
    </source>
</evidence>
<dbReference type="OMA" id="SPQWYVQ"/>
<dbReference type="NCBIfam" id="TIGR00231">
    <property type="entry name" value="small_GTP"/>
    <property type="match status" value="1"/>
</dbReference>
<dbReference type="PANTHER" id="PTHR11711">
    <property type="entry name" value="ADP RIBOSYLATION FACTOR-RELATED"/>
    <property type="match status" value="1"/>
</dbReference>
<dbReference type="GO" id="GO:0015031">
    <property type="term" value="P:protein transport"/>
    <property type="evidence" value="ECO:0007669"/>
    <property type="project" value="UniProtKB-KW"/>
</dbReference>